<dbReference type="InterPro" id="IPR050482">
    <property type="entry name" value="Sensor_HK_TwoCompSys"/>
</dbReference>
<evidence type="ECO:0000313" key="7">
    <source>
        <dbReference type="Proteomes" id="UP000294911"/>
    </source>
</evidence>
<dbReference type="InterPro" id="IPR036890">
    <property type="entry name" value="HATPase_C_sf"/>
</dbReference>
<keyword evidence="4" id="KW-1133">Transmembrane helix</keyword>
<organism evidence="6 7">
    <name type="scientific">Tamaricihabitans halophyticus</name>
    <dbReference type="NCBI Taxonomy" id="1262583"/>
    <lineage>
        <taxon>Bacteria</taxon>
        <taxon>Bacillati</taxon>
        <taxon>Actinomycetota</taxon>
        <taxon>Actinomycetes</taxon>
        <taxon>Pseudonocardiales</taxon>
        <taxon>Pseudonocardiaceae</taxon>
        <taxon>Tamaricihabitans</taxon>
    </lineage>
</organism>
<dbReference type="Pfam" id="PF02518">
    <property type="entry name" value="HATPase_c"/>
    <property type="match status" value="1"/>
</dbReference>
<sequence>MQWIHLIYLGMPVFQPAFDPAAGPWDWVLVAAIIVLYLPLYVIGWVRTDRARWWSTVPTVVLGVLTVPLNAGASVLFVYAAAVAGISERRRDALRWFVGLTVLVIGFASVSTIATPARLWAFVPPLLFIWIIGLTQIENAERARATVELRLRNARIEHLATVAERERIARELHDLLGHSLTAMIMHAQLVRQLVGKDPERARETAGRIEQTAREALGEVRATVTGWRQSSLDAEFDSARQTMDSAGVAFAVHQDSELRLVPSTEHELALAVRETVTNVVRHAGAAHCRVDLGARDGELVLSVADDGRGGQLREGNGLTGLRERITALGGLVHLSGASGTTVTIMVPLEVATG</sequence>
<dbReference type="RefSeq" id="WP_243658828.1">
    <property type="nucleotide sequence ID" value="NZ_SLXQ01000002.1"/>
</dbReference>
<dbReference type="InterPro" id="IPR003594">
    <property type="entry name" value="HATPase_dom"/>
</dbReference>
<keyword evidence="4" id="KW-0472">Membrane</keyword>
<protein>
    <submittedName>
        <fullName evidence="6">Two-component system sensor histidine kinase DesK</fullName>
    </submittedName>
</protein>
<accession>A0A4R2R5T3</accession>
<dbReference type="AlphaFoldDB" id="A0A4R2R5T3"/>
<dbReference type="GO" id="GO:0000155">
    <property type="term" value="F:phosphorelay sensor kinase activity"/>
    <property type="evidence" value="ECO:0007669"/>
    <property type="project" value="InterPro"/>
</dbReference>
<keyword evidence="2 6" id="KW-0418">Kinase</keyword>
<comment type="caution">
    <text evidence="6">The sequence shown here is derived from an EMBL/GenBank/DDBJ whole genome shotgun (WGS) entry which is preliminary data.</text>
</comment>
<feature type="transmembrane region" description="Helical" evidence="4">
    <location>
        <begin position="27"/>
        <end position="48"/>
    </location>
</feature>
<dbReference type="Gene3D" id="3.30.565.10">
    <property type="entry name" value="Histidine kinase-like ATPase, C-terminal domain"/>
    <property type="match status" value="1"/>
</dbReference>
<gene>
    <name evidence="6" type="ORF">EV191_102151</name>
</gene>
<keyword evidence="3" id="KW-0902">Two-component regulatory system</keyword>
<evidence type="ECO:0000256" key="4">
    <source>
        <dbReference type="SAM" id="Phobius"/>
    </source>
</evidence>
<dbReference type="GO" id="GO:0016020">
    <property type="term" value="C:membrane"/>
    <property type="evidence" value="ECO:0007669"/>
    <property type="project" value="InterPro"/>
</dbReference>
<keyword evidence="1" id="KW-0808">Transferase</keyword>
<keyword evidence="4" id="KW-0812">Transmembrane</keyword>
<evidence type="ECO:0000256" key="1">
    <source>
        <dbReference type="ARBA" id="ARBA00022679"/>
    </source>
</evidence>
<evidence type="ECO:0000256" key="3">
    <source>
        <dbReference type="ARBA" id="ARBA00023012"/>
    </source>
</evidence>
<feature type="transmembrane region" description="Helical" evidence="4">
    <location>
        <begin position="94"/>
        <end position="113"/>
    </location>
</feature>
<evidence type="ECO:0000313" key="6">
    <source>
        <dbReference type="EMBL" id="TCP54941.1"/>
    </source>
</evidence>
<reference evidence="6 7" key="1">
    <citation type="submission" date="2019-03" db="EMBL/GenBank/DDBJ databases">
        <title>Genomic Encyclopedia of Type Strains, Phase IV (KMG-IV): sequencing the most valuable type-strain genomes for metagenomic binning, comparative biology and taxonomic classification.</title>
        <authorList>
            <person name="Goeker M."/>
        </authorList>
    </citation>
    <scope>NUCLEOTIDE SEQUENCE [LARGE SCALE GENOMIC DNA]</scope>
    <source>
        <strain evidence="6 7">DSM 45765</strain>
    </source>
</reference>
<dbReference type="Proteomes" id="UP000294911">
    <property type="component" value="Unassembled WGS sequence"/>
</dbReference>
<dbReference type="SMART" id="SM00387">
    <property type="entry name" value="HATPase_c"/>
    <property type="match status" value="1"/>
</dbReference>
<name>A0A4R2R5T3_9PSEU</name>
<dbReference type="CDD" id="cd16917">
    <property type="entry name" value="HATPase_UhpB-NarQ-NarX-like"/>
    <property type="match status" value="1"/>
</dbReference>
<evidence type="ECO:0000256" key="2">
    <source>
        <dbReference type="ARBA" id="ARBA00022777"/>
    </source>
</evidence>
<proteinExistence type="predicted"/>
<keyword evidence="7" id="KW-1185">Reference proteome</keyword>
<dbReference type="EMBL" id="SLXQ01000002">
    <property type="protein sequence ID" value="TCP54941.1"/>
    <property type="molecule type" value="Genomic_DNA"/>
</dbReference>
<dbReference type="Gene3D" id="1.20.5.1930">
    <property type="match status" value="1"/>
</dbReference>
<dbReference type="InterPro" id="IPR011712">
    <property type="entry name" value="Sig_transdc_His_kin_sub3_dim/P"/>
</dbReference>
<dbReference type="PANTHER" id="PTHR24421:SF63">
    <property type="entry name" value="SENSOR HISTIDINE KINASE DESK"/>
    <property type="match status" value="1"/>
</dbReference>
<dbReference type="PANTHER" id="PTHR24421">
    <property type="entry name" value="NITRATE/NITRITE SENSOR PROTEIN NARX-RELATED"/>
    <property type="match status" value="1"/>
</dbReference>
<dbReference type="Pfam" id="PF07730">
    <property type="entry name" value="HisKA_3"/>
    <property type="match status" value="1"/>
</dbReference>
<feature type="transmembrane region" description="Helical" evidence="4">
    <location>
        <begin position="119"/>
        <end position="137"/>
    </location>
</feature>
<feature type="transmembrane region" description="Helical" evidence="4">
    <location>
        <begin position="60"/>
        <end position="82"/>
    </location>
</feature>
<evidence type="ECO:0000259" key="5">
    <source>
        <dbReference type="SMART" id="SM00387"/>
    </source>
</evidence>
<dbReference type="SUPFAM" id="SSF55874">
    <property type="entry name" value="ATPase domain of HSP90 chaperone/DNA topoisomerase II/histidine kinase"/>
    <property type="match status" value="1"/>
</dbReference>
<dbReference type="GO" id="GO:0046983">
    <property type="term" value="F:protein dimerization activity"/>
    <property type="evidence" value="ECO:0007669"/>
    <property type="project" value="InterPro"/>
</dbReference>
<feature type="domain" description="Histidine kinase/HSP90-like ATPase" evidence="5">
    <location>
        <begin position="262"/>
        <end position="349"/>
    </location>
</feature>